<dbReference type="PANTHER" id="PTHR37886">
    <property type="entry name" value="S-ADENOSYL-L-METHIONINE-DEPENDENT METHYLTRANSFERASES SUPERFAMILY PROTEIN"/>
    <property type="match status" value="1"/>
</dbReference>
<organism evidence="1 2">
    <name type="scientific">Prymnesium parvum</name>
    <name type="common">Toxic golden alga</name>
    <dbReference type="NCBI Taxonomy" id="97485"/>
    <lineage>
        <taxon>Eukaryota</taxon>
        <taxon>Haptista</taxon>
        <taxon>Haptophyta</taxon>
        <taxon>Prymnesiophyceae</taxon>
        <taxon>Prymnesiales</taxon>
        <taxon>Prymnesiaceae</taxon>
        <taxon>Prymnesium</taxon>
    </lineage>
</organism>
<gene>
    <name evidence="1" type="ORF">AB1Y20_004575</name>
</gene>
<dbReference type="SUPFAM" id="SSF53335">
    <property type="entry name" value="S-adenosyl-L-methionine-dependent methyltransferases"/>
    <property type="match status" value="1"/>
</dbReference>
<dbReference type="Gene3D" id="3.40.50.150">
    <property type="entry name" value="Vaccinia Virus protein VP39"/>
    <property type="match status" value="1"/>
</dbReference>
<proteinExistence type="predicted"/>
<dbReference type="InterPro" id="IPR029063">
    <property type="entry name" value="SAM-dependent_MTases_sf"/>
</dbReference>
<evidence type="ECO:0000313" key="1">
    <source>
        <dbReference type="EMBL" id="KAL1508474.1"/>
    </source>
</evidence>
<protein>
    <submittedName>
        <fullName evidence="1">Uncharacterized protein</fullName>
    </submittedName>
</protein>
<reference evidence="1 2" key="1">
    <citation type="journal article" date="2024" name="Science">
        <title>Giant polyketide synthase enzymes in the biosynthesis of giant marine polyether toxins.</title>
        <authorList>
            <person name="Fallon T.R."/>
            <person name="Shende V.V."/>
            <person name="Wierzbicki I.H."/>
            <person name="Pendleton A.L."/>
            <person name="Watervoot N.F."/>
            <person name="Auber R.P."/>
            <person name="Gonzalez D.J."/>
            <person name="Wisecaver J.H."/>
            <person name="Moore B.S."/>
        </authorList>
    </citation>
    <scope>NUCLEOTIDE SEQUENCE [LARGE SCALE GENOMIC DNA]</scope>
    <source>
        <strain evidence="1 2">12B1</strain>
    </source>
</reference>
<evidence type="ECO:0000313" key="2">
    <source>
        <dbReference type="Proteomes" id="UP001515480"/>
    </source>
</evidence>
<dbReference type="PANTHER" id="PTHR37886:SF1">
    <property type="entry name" value="S-ADENOSYL-L-METHIONINE-DEPENDENT METHYLTRANSFERASES SUPERFAMILY PROTEIN"/>
    <property type="match status" value="1"/>
</dbReference>
<dbReference type="Proteomes" id="UP001515480">
    <property type="component" value="Unassembled WGS sequence"/>
</dbReference>
<comment type="caution">
    <text evidence="1">The sequence shown here is derived from an EMBL/GenBank/DDBJ whole genome shotgun (WGS) entry which is preliminary data.</text>
</comment>
<dbReference type="EMBL" id="JBGBPQ010000016">
    <property type="protein sequence ID" value="KAL1508474.1"/>
    <property type="molecule type" value="Genomic_DNA"/>
</dbReference>
<sequence length="362" mass="40034">MATSRGGRKVRLPLETLRAPADECTRGANADAADTSSAMIMPWVKARRMLAPVSEKSEIEGGGAAKLRQEAEVMYAHNPWVTRHSRGTELSKWQHAGSSAIVSTYVNSNADGVPTVVRGNPIPYRQYVGAASLWEHGEVAASIFELLHRCGFGESSTLLEIGCGSLRFGRLAITFLLPGRYACIEPQEELVRAAIRFELGADIIRLKRPRFAFNAAFDPPTLAKRNGDRADTTFEYMLAQSIFTHTAGDMLDRALTKLKPNLGQNAVLFATFFLSDPPRIHAPAFAVNAYNASGWLWKGTTASFTYFPLSRLRRHAMRIGLEMAVMPLRHANNMTWVAFTALGSSAFRTRPGIFRFRQTTRP</sequence>
<keyword evidence="2" id="KW-1185">Reference proteome</keyword>
<dbReference type="AlphaFoldDB" id="A0AB34IZM2"/>
<accession>A0AB34IZM2</accession>
<name>A0AB34IZM2_PRYPA</name>